<dbReference type="Proteomes" id="UP000717996">
    <property type="component" value="Unassembled WGS sequence"/>
</dbReference>
<reference evidence="1" key="1">
    <citation type="journal article" date="2020" name="Microb. Genom.">
        <title>Genetic diversity of clinical and environmental Mucorales isolates obtained from an investigation of mucormycosis cases among solid organ transplant recipients.</title>
        <authorList>
            <person name="Nguyen M.H."/>
            <person name="Kaul D."/>
            <person name="Muto C."/>
            <person name="Cheng S.J."/>
            <person name="Richter R.A."/>
            <person name="Bruno V.M."/>
            <person name="Liu G."/>
            <person name="Beyhan S."/>
            <person name="Sundermann A.J."/>
            <person name="Mounaud S."/>
            <person name="Pasculle A.W."/>
            <person name="Nierman W.C."/>
            <person name="Driscoll E."/>
            <person name="Cumbie R."/>
            <person name="Clancy C.J."/>
            <person name="Dupont C.L."/>
        </authorList>
    </citation>
    <scope>NUCLEOTIDE SEQUENCE</scope>
    <source>
        <strain evidence="1">GL16</strain>
    </source>
</reference>
<protein>
    <submittedName>
        <fullName evidence="1">Uncharacterized protein</fullName>
    </submittedName>
</protein>
<dbReference type="EMBL" id="JAANIT010004711">
    <property type="protein sequence ID" value="KAG1532322.1"/>
    <property type="molecule type" value="Genomic_DNA"/>
</dbReference>
<dbReference type="AlphaFoldDB" id="A0A9P6XTR8"/>
<accession>A0A9P6XTR8</accession>
<comment type="caution">
    <text evidence="1">The sequence shown here is derived from an EMBL/GenBank/DDBJ whole genome shotgun (WGS) entry which is preliminary data.</text>
</comment>
<proteinExistence type="predicted"/>
<evidence type="ECO:0000313" key="1">
    <source>
        <dbReference type="EMBL" id="KAG1532322.1"/>
    </source>
</evidence>
<organism evidence="1 2">
    <name type="scientific">Rhizopus oryzae</name>
    <name type="common">Mucormycosis agent</name>
    <name type="synonym">Rhizopus arrhizus var. delemar</name>
    <dbReference type="NCBI Taxonomy" id="64495"/>
    <lineage>
        <taxon>Eukaryota</taxon>
        <taxon>Fungi</taxon>
        <taxon>Fungi incertae sedis</taxon>
        <taxon>Mucoromycota</taxon>
        <taxon>Mucoromycotina</taxon>
        <taxon>Mucoromycetes</taxon>
        <taxon>Mucorales</taxon>
        <taxon>Mucorineae</taxon>
        <taxon>Rhizopodaceae</taxon>
        <taxon>Rhizopus</taxon>
    </lineage>
</organism>
<evidence type="ECO:0000313" key="2">
    <source>
        <dbReference type="Proteomes" id="UP000717996"/>
    </source>
</evidence>
<gene>
    <name evidence="1" type="ORF">G6F51_013162</name>
</gene>
<name>A0A9P6XTR8_RHIOR</name>
<sequence>MPYRPLSPSATPESIATLPCPVNHSAATEGINTSEGAILDVTATITKKPSVMLNTTTIASQSVAATPMIKSCSTDDDNDVYNNCFSFCVKCGVDILVFAHERHCPLANF</sequence>
<dbReference type="OrthoDB" id="2213359at2759"/>